<dbReference type="Proteomes" id="UP000708208">
    <property type="component" value="Unassembled WGS sequence"/>
</dbReference>
<name>A0A8J2NWS2_9HEXA</name>
<sequence>ACLSSKIKEICTAIQHLQEQYRKSSLEIQAMNDRINVVRSSLDQKLPALKM</sequence>
<dbReference type="AlphaFoldDB" id="A0A8J2NWS2"/>
<dbReference type="EMBL" id="CAJVCH010045326">
    <property type="protein sequence ID" value="CAG7717379.1"/>
    <property type="molecule type" value="Genomic_DNA"/>
</dbReference>
<dbReference type="OrthoDB" id="5788000at2759"/>
<proteinExistence type="predicted"/>
<evidence type="ECO:0000313" key="2">
    <source>
        <dbReference type="Proteomes" id="UP000708208"/>
    </source>
</evidence>
<evidence type="ECO:0000313" key="1">
    <source>
        <dbReference type="EMBL" id="CAG7717379.1"/>
    </source>
</evidence>
<reference evidence="1" key="1">
    <citation type="submission" date="2021-06" db="EMBL/GenBank/DDBJ databases">
        <authorList>
            <person name="Hodson N. C."/>
            <person name="Mongue J. A."/>
            <person name="Jaron S. K."/>
        </authorList>
    </citation>
    <scope>NUCLEOTIDE SEQUENCE</scope>
</reference>
<protein>
    <submittedName>
        <fullName evidence="1">Uncharacterized protein</fullName>
    </submittedName>
</protein>
<organism evidence="1 2">
    <name type="scientific">Allacma fusca</name>
    <dbReference type="NCBI Taxonomy" id="39272"/>
    <lineage>
        <taxon>Eukaryota</taxon>
        <taxon>Metazoa</taxon>
        <taxon>Ecdysozoa</taxon>
        <taxon>Arthropoda</taxon>
        <taxon>Hexapoda</taxon>
        <taxon>Collembola</taxon>
        <taxon>Symphypleona</taxon>
        <taxon>Sminthuridae</taxon>
        <taxon>Allacma</taxon>
    </lineage>
</organism>
<gene>
    <name evidence="1" type="ORF">AFUS01_LOCUS6839</name>
</gene>
<keyword evidence="2" id="KW-1185">Reference proteome</keyword>
<comment type="caution">
    <text evidence="1">The sequence shown here is derived from an EMBL/GenBank/DDBJ whole genome shotgun (WGS) entry which is preliminary data.</text>
</comment>
<accession>A0A8J2NWS2</accession>
<feature type="non-terminal residue" evidence="1">
    <location>
        <position position="1"/>
    </location>
</feature>